<evidence type="ECO:0000256" key="3">
    <source>
        <dbReference type="ARBA" id="ARBA00022884"/>
    </source>
</evidence>
<gene>
    <name evidence="4" type="ORF">MM415B02146_0012</name>
</gene>
<dbReference type="AlphaFoldDB" id="A0A6M3KXY3"/>
<protein>
    <submittedName>
        <fullName evidence="4">Putative carbon storage regulator</fullName>
    </submittedName>
</protein>
<evidence type="ECO:0000256" key="2">
    <source>
        <dbReference type="ARBA" id="ARBA00022845"/>
    </source>
</evidence>
<dbReference type="InterPro" id="IPR003751">
    <property type="entry name" value="CsrA"/>
</dbReference>
<dbReference type="GO" id="GO:0048027">
    <property type="term" value="F:mRNA 5'-UTR binding"/>
    <property type="evidence" value="ECO:0007669"/>
    <property type="project" value="TreeGrafter"/>
</dbReference>
<keyword evidence="1" id="KW-0963">Cytoplasm</keyword>
<dbReference type="PANTHER" id="PTHR34984">
    <property type="entry name" value="CARBON STORAGE REGULATOR"/>
    <property type="match status" value="1"/>
</dbReference>
<keyword evidence="2" id="KW-0810">Translation regulation</keyword>
<proteinExistence type="inferred from homology"/>
<dbReference type="PANTHER" id="PTHR34984:SF1">
    <property type="entry name" value="CARBON STORAGE REGULATOR"/>
    <property type="match status" value="1"/>
</dbReference>
<sequence>MLVLSQRIEETIRIGDDIAITVVRIGNDYVLLGITAPSDVPVHRAEVYRSMKADGLRTFAPDCATDRPASPSEKAAHFCETALKLLDEVIGAEEFVGPLCRDRLRMARDKVAAAAAVLNQADTVEIPLTM</sequence>
<dbReference type="SUPFAM" id="SSF117130">
    <property type="entry name" value="CsrA-like"/>
    <property type="match status" value="1"/>
</dbReference>
<dbReference type="GO" id="GO:0005829">
    <property type="term" value="C:cytosol"/>
    <property type="evidence" value="ECO:0007669"/>
    <property type="project" value="TreeGrafter"/>
</dbReference>
<reference evidence="4" key="1">
    <citation type="submission" date="2020-03" db="EMBL/GenBank/DDBJ databases">
        <title>The deep terrestrial virosphere.</title>
        <authorList>
            <person name="Holmfeldt K."/>
            <person name="Nilsson E."/>
            <person name="Simone D."/>
            <person name="Lopez-Fernandez M."/>
            <person name="Wu X."/>
            <person name="de Brujin I."/>
            <person name="Lundin D."/>
            <person name="Andersson A."/>
            <person name="Bertilsson S."/>
            <person name="Dopson M."/>
        </authorList>
    </citation>
    <scope>NUCLEOTIDE SEQUENCE</scope>
    <source>
        <strain evidence="4">MM415B02146</strain>
    </source>
</reference>
<dbReference type="EMBL" id="MT142611">
    <property type="protein sequence ID" value="QJA86058.1"/>
    <property type="molecule type" value="Genomic_DNA"/>
</dbReference>
<name>A0A6M3KXY3_9ZZZZ</name>
<dbReference type="Pfam" id="PF02599">
    <property type="entry name" value="CsrA"/>
    <property type="match status" value="1"/>
</dbReference>
<dbReference type="GO" id="GO:0045947">
    <property type="term" value="P:negative regulation of translational initiation"/>
    <property type="evidence" value="ECO:0007669"/>
    <property type="project" value="TreeGrafter"/>
</dbReference>
<evidence type="ECO:0000256" key="1">
    <source>
        <dbReference type="ARBA" id="ARBA00022490"/>
    </source>
</evidence>
<dbReference type="Gene3D" id="2.60.40.4380">
    <property type="entry name" value="Translational regulator CsrA"/>
    <property type="match status" value="1"/>
</dbReference>
<keyword evidence="3" id="KW-0694">RNA-binding</keyword>
<dbReference type="HAMAP" id="MF_00167">
    <property type="entry name" value="CsrA"/>
    <property type="match status" value="1"/>
</dbReference>
<dbReference type="GO" id="GO:0006109">
    <property type="term" value="P:regulation of carbohydrate metabolic process"/>
    <property type="evidence" value="ECO:0007669"/>
    <property type="project" value="InterPro"/>
</dbReference>
<dbReference type="InterPro" id="IPR036107">
    <property type="entry name" value="CsrA_sf"/>
</dbReference>
<dbReference type="GO" id="GO:0006402">
    <property type="term" value="P:mRNA catabolic process"/>
    <property type="evidence" value="ECO:0007669"/>
    <property type="project" value="InterPro"/>
</dbReference>
<accession>A0A6M3KXY3</accession>
<organism evidence="4">
    <name type="scientific">viral metagenome</name>
    <dbReference type="NCBI Taxonomy" id="1070528"/>
    <lineage>
        <taxon>unclassified sequences</taxon>
        <taxon>metagenomes</taxon>
        <taxon>organismal metagenomes</taxon>
    </lineage>
</organism>
<evidence type="ECO:0000313" key="4">
    <source>
        <dbReference type="EMBL" id="QJA86058.1"/>
    </source>
</evidence>